<evidence type="ECO:0000256" key="1">
    <source>
        <dbReference type="ARBA" id="ARBA00000085"/>
    </source>
</evidence>
<sequence length="567" mass="61077">MLERLAGSRLDWRVGLVISVVLLLTWLFVAGGVVVSRRAALDAEVRQNGNLALALEAQTIRVLASADQATLRMGDAVRSGEFQAADFKRFANETGLVPQILTQLSLIGPDGRFIGSNIDPGAEATGHVDLSGREHVQAHLGTLVAPEVARQIAGNGLFIGKPVLGKVSGKWTIQLSRRISDAQGKVLGVVVASLNPGYFEEIYRGVRLGRQGSVALLGDDNSVRARVMGGDSQGMGSLLSGSGDERRGREGHYTRVSSLDGVERVFAYRRVGDYPLMVSVATSISEALGEWRHHRDLALVITALFSLATVGAAVIFVRSVRQLEVKNAALQASEAQARSASQAKSEFLAAISHELRTPLTSIRGFAELMELRLEQPRYKETAGLIRKASEHLNDLLTEILDLAKVEAGAMPFMPAAHQVGDLVRSTADLFTITAASKNLDLQVDLAPDVPRTLHCDGLRVKQVLNNLLSNAMKFTAAGSVRIEVDADPQHVRFHVVDTGPGIPAHLHETIFERFRQADDRVSYQHGGTGLGLALSRALAIRMGGGLSLVSEEGQGARFTLCLPRERV</sequence>
<feature type="domain" description="Histidine kinase" evidence="12">
    <location>
        <begin position="350"/>
        <end position="566"/>
    </location>
</feature>
<dbReference type="InterPro" id="IPR003594">
    <property type="entry name" value="HATPase_dom"/>
</dbReference>
<dbReference type="AlphaFoldDB" id="A0A1P8K3I1"/>
<dbReference type="SMART" id="SM00387">
    <property type="entry name" value="HATPase_c"/>
    <property type="match status" value="1"/>
</dbReference>
<comment type="function">
    <text evidence="9">Member of the two-component regulatory system BvgS/BvgA. Phosphorylates BvgA via a four-step phosphorelay in response to environmental signals.</text>
</comment>
<evidence type="ECO:0000313" key="14">
    <source>
        <dbReference type="Proteomes" id="UP000186609"/>
    </source>
</evidence>
<dbReference type="Proteomes" id="UP000186609">
    <property type="component" value="Chromosome"/>
</dbReference>
<evidence type="ECO:0000256" key="6">
    <source>
        <dbReference type="ARBA" id="ARBA00022777"/>
    </source>
</evidence>
<evidence type="ECO:0000256" key="8">
    <source>
        <dbReference type="ARBA" id="ARBA00023026"/>
    </source>
</evidence>
<name>A0A1P8K3I1_9BURK</name>
<keyword evidence="14" id="KW-1185">Reference proteome</keyword>
<evidence type="ECO:0000256" key="11">
    <source>
        <dbReference type="SAM" id="Phobius"/>
    </source>
</evidence>
<reference evidence="13 14" key="1">
    <citation type="submission" date="2017-01" db="EMBL/GenBank/DDBJ databases">
        <authorList>
            <person name="Mah S.A."/>
            <person name="Swanson W.J."/>
            <person name="Moy G.W."/>
            <person name="Vacquier V.D."/>
        </authorList>
    </citation>
    <scope>NUCLEOTIDE SEQUENCE [LARGE SCALE GENOMIC DNA]</scope>
    <source>
        <strain evidence="13 14">DCY110</strain>
    </source>
</reference>
<dbReference type="PANTHER" id="PTHR43711">
    <property type="entry name" value="TWO-COMPONENT HISTIDINE KINASE"/>
    <property type="match status" value="1"/>
</dbReference>
<dbReference type="CDD" id="cd12914">
    <property type="entry name" value="PDC1_DGC_like"/>
    <property type="match status" value="1"/>
</dbReference>
<evidence type="ECO:0000256" key="5">
    <source>
        <dbReference type="ARBA" id="ARBA00022729"/>
    </source>
</evidence>
<dbReference type="STRING" id="1842727.RD110_08760"/>
<evidence type="ECO:0000259" key="12">
    <source>
        <dbReference type="PROSITE" id="PS50109"/>
    </source>
</evidence>
<dbReference type="Gene3D" id="3.30.565.10">
    <property type="entry name" value="Histidine kinase-like ATPase, C-terminal domain"/>
    <property type="match status" value="1"/>
</dbReference>
<dbReference type="InterPro" id="IPR036890">
    <property type="entry name" value="HATPase_C_sf"/>
</dbReference>
<accession>A0A1P8K3I1</accession>
<feature type="transmembrane region" description="Helical" evidence="11">
    <location>
        <begin position="12"/>
        <end position="36"/>
    </location>
</feature>
<keyword evidence="6 13" id="KW-0418">Kinase</keyword>
<dbReference type="PANTHER" id="PTHR43711:SF26">
    <property type="entry name" value="SENSOR HISTIDINE KINASE RCSC"/>
    <property type="match status" value="1"/>
</dbReference>
<dbReference type="CDD" id="cd16922">
    <property type="entry name" value="HATPase_EvgS-ArcB-TorS-like"/>
    <property type="match status" value="1"/>
</dbReference>
<dbReference type="Gene3D" id="1.10.287.130">
    <property type="match status" value="1"/>
</dbReference>
<keyword evidence="7" id="KW-0902">Two-component regulatory system</keyword>
<evidence type="ECO:0000256" key="3">
    <source>
        <dbReference type="ARBA" id="ARBA00022553"/>
    </source>
</evidence>
<keyword evidence="8" id="KW-0843">Virulence</keyword>
<keyword evidence="11" id="KW-1133">Transmembrane helix</keyword>
<dbReference type="CDD" id="cd12915">
    <property type="entry name" value="PDC2_DGC_like"/>
    <property type="match status" value="1"/>
</dbReference>
<dbReference type="PROSITE" id="PS50109">
    <property type="entry name" value="HIS_KIN"/>
    <property type="match status" value="1"/>
</dbReference>
<dbReference type="InterPro" id="IPR036097">
    <property type="entry name" value="HisK_dim/P_sf"/>
</dbReference>
<dbReference type="Gene3D" id="3.30.450.20">
    <property type="entry name" value="PAS domain"/>
    <property type="match status" value="2"/>
</dbReference>
<organism evidence="13 14">
    <name type="scientific">Rhodoferax koreensis</name>
    <dbReference type="NCBI Taxonomy" id="1842727"/>
    <lineage>
        <taxon>Bacteria</taxon>
        <taxon>Pseudomonadati</taxon>
        <taxon>Pseudomonadota</taxon>
        <taxon>Betaproteobacteria</taxon>
        <taxon>Burkholderiales</taxon>
        <taxon>Comamonadaceae</taxon>
        <taxon>Rhodoferax</taxon>
    </lineage>
</organism>
<proteinExistence type="predicted"/>
<dbReference type="SMART" id="SM00388">
    <property type="entry name" value="HisKA"/>
    <property type="match status" value="1"/>
</dbReference>
<dbReference type="EC" id="2.7.13.3" evidence="2"/>
<dbReference type="GO" id="GO:0000155">
    <property type="term" value="F:phosphorelay sensor kinase activity"/>
    <property type="evidence" value="ECO:0007669"/>
    <property type="project" value="InterPro"/>
</dbReference>
<dbReference type="InterPro" id="IPR005467">
    <property type="entry name" value="His_kinase_dom"/>
</dbReference>
<dbReference type="FunFam" id="1.10.287.130:FF:000001">
    <property type="entry name" value="Two-component sensor histidine kinase"/>
    <property type="match status" value="1"/>
</dbReference>
<keyword evidence="3" id="KW-0597">Phosphoprotein</keyword>
<evidence type="ECO:0000256" key="10">
    <source>
        <dbReference type="ARBA" id="ARBA00070152"/>
    </source>
</evidence>
<dbReference type="SUPFAM" id="SSF47384">
    <property type="entry name" value="Homodimeric domain of signal transducing histidine kinase"/>
    <property type="match status" value="1"/>
</dbReference>
<evidence type="ECO:0000256" key="2">
    <source>
        <dbReference type="ARBA" id="ARBA00012438"/>
    </source>
</evidence>
<keyword evidence="4" id="KW-0808">Transferase</keyword>
<evidence type="ECO:0000313" key="13">
    <source>
        <dbReference type="EMBL" id="APW40569.1"/>
    </source>
</evidence>
<dbReference type="FunFam" id="3.30.565.10:FF:000010">
    <property type="entry name" value="Sensor histidine kinase RcsC"/>
    <property type="match status" value="1"/>
</dbReference>
<comment type="catalytic activity">
    <reaction evidence="1">
        <text>ATP + protein L-histidine = ADP + protein N-phospho-L-histidine.</text>
        <dbReference type="EC" id="2.7.13.3"/>
    </reaction>
</comment>
<evidence type="ECO:0000256" key="4">
    <source>
        <dbReference type="ARBA" id="ARBA00022679"/>
    </source>
</evidence>
<feature type="transmembrane region" description="Helical" evidence="11">
    <location>
        <begin position="297"/>
        <end position="317"/>
    </location>
</feature>
<keyword evidence="11" id="KW-0812">Transmembrane</keyword>
<dbReference type="CDD" id="cd00082">
    <property type="entry name" value="HisKA"/>
    <property type="match status" value="1"/>
</dbReference>
<evidence type="ECO:0000256" key="7">
    <source>
        <dbReference type="ARBA" id="ARBA00023012"/>
    </source>
</evidence>
<protein>
    <recommendedName>
        <fullName evidence="10">Virulence sensor protein BvgS</fullName>
        <ecNumber evidence="2">2.7.13.3</ecNumber>
    </recommendedName>
</protein>
<evidence type="ECO:0000256" key="9">
    <source>
        <dbReference type="ARBA" id="ARBA00058004"/>
    </source>
</evidence>
<dbReference type="PRINTS" id="PR00344">
    <property type="entry name" value="BCTRLSENSOR"/>
</dbReference>
<keyword evidence="11" id="KW-0472">Membrane</keyword>
<gene>
    <name evidence="13" type="ORF">RD110_08760</name>
</gene>
<dbReference type="Pfam" id="PF00512">
    <property type="entry name" value="HisKA"/>
    <property type="match status" value="1"/>
</dbReference>
<dbReference type="EMBL" id="CP019236">
    <property type="protein sequence ID" value="APW40569.1"/>
    <property type="molecule type" value="Genomic_DNA"/>
</dbReference>
<dbReference type="InterPro" id="IPR050736">
    <property type="entry name" value="Sensor_HK_Regulatory"/>
</dbReference>
<keyword evidence="5" id="KW-0732">Signal</keyword>
<dbReference type="InterPro" id="IPR003661">
    <property type="entry name" value="HisK_dim/P_dom"/>
</dbReference>
<dbReference type="InterPro" id="IPR004358">
    <property type="entry name" value="Sig_transdc_His_kin-like_C"/>
</dbReference>
<dbReference type="Pfam" id="PF02518">
    <property type="entry name" value="HATPase_c"/>
    <property type="match status" value="1"/>
</dbReference>
<dbReference type="KEGG" id="rhy:RD110_08760"/>
<dbReference type="SUPFAM" id="SSF55874">
    <property type="entry name" value="ATPase domain of HSP90 chaperone/DNA topoisomerase II/histidine kinase"/>
    <property type="match status" value="1"/>
</dbReference>